<dbReference type="VEuPathDB" id="PiroplasmaDB:TA20425"/>
<protein>
    <submittedName>
        <fullName evidence="2">Cdc37 N terminal kinase binding, putative</fullName>
    </submittedName>
</protein>
<organism evidence="2">
    <name type="scientific">Theileria annulata</name>
    <dbReference type="NCBI Taxonomy" id="5874"/>
    <lineage>
        <taxon>Eukaryota</taxon>
        <taxon>Sar</taxon>
        <taxon>Alveolata</taxon>
        <taxon>Apicomplexa</taxon>
        <taxon>Aconoidasida</taxon>
        <taxon>Piroplasmida</taxon>
        <taxon>Theileriidae</taxon>
        <taxon>Theileria</taxon>
    </lineage>
</organism>
<evidence type="ECO:0000313" key="2">
    <source>
        <dbReference type="EMBL" id="SVP89829.1"/>
    </source>
</evidence>
<reference evidence="2" key="1">
    <citation type="submission" date="2018-07" db="EMBL/GenBank/DDBJ databases">
        <authorList>
            <person name="Quirk P.G."/>
            <person name="Krulwich T.A."/>
        </authorList>
    </citation>
    <scope>NUCLEOTIDE SEQUENCE</scope>
    <source>
        <strain evidence="2">Anand</strain>
    </source>
</reference>
<accession>A0A3B0MXB7</accession>
<dbReference type="EMBL" id="UIVS01000001">
    <property type="protein sequence ID" value="SVP89829.1"/>
    <property type="molecule type" value="Genomic_DNA"/>
</dbReference>
<evidence type="ECO:0000313" key="1">
    <source>
        <dbReference type="EMBL" id="SVP88676.1"/>
    </source>
</evidence>
<proteinExistence type="predicted"/>
<dbReference type="InterPro" id="IPR008978">
    <property type="entry name" value="HSP20-like_chaperone"/>
</dbReference>
<keyword evidence="2" id="KW-0418">Kinase</keyword>
<dbReference type="Gene3D" id="2.60.40.790">
    <property type="match status" value="1"/>
</dbReference>
<sequence length="260" mass="30863">MTIDYSKWDKLEVSDDDEESKINVTKLDKNQQVVIQNGGYSIVNKSDNTNSTQLSSKTDPGDNTSRLDLNKEWYKRVLYGIVTVNSHIFTQDRYEVNFLLLINFDYFKLQVKLDDCSIKVYNVKSSNDFSCLERNFDKSAELILSKEFYSKIKEDENFWNWEIVTLDVDWEALKSFSNSVNKDKNSQCTLYFTNVERCKFIKVNVHKHVDIQDCFIWWPKLFKDDLEEIRVVDNSEFSKVWDKAHEEFKRKISKFDKIPI</sequence>
<dbReference type="AlphaFoldDB" id="A0A3B0MXB7"/>
<keyword evidence="2" id="KW-0808">Transferase</keyword>
<name>A0A3B0MXB7_THEAN</name>
<dbReference type="EMBL" id="UIVT01000001">
    <property type="protein sequence ID" value="SVP88676.1"/>
    <property type="molecule type" value="Genomic_DNA"/>
</dbReference>
<gene>
    <name evidence="1" type="ORF">TAT_000053300</name>
    <name evidence="2" type="ORF">TAV_000053000</name>
</gene>
<dbReference type="GO" id="GO:0016301">
    <property type="term" value="F:kinase activity"/>
    <property type="evidence" value="ECO:0007669"/>
    <property type="project" value="UniProtKB-KW"/>
</dbReference>